<dbReference type="EMBL" id="KI925077">
    <property type="protein sequence ID" value="ETW18808.1"/>
    <property type="molecule type" value="Genomic_DNA"/>
</dbReference>
<dbReference type="AlphaFoldDB" id="A0A024V717"/>
<keyword evidence="1" id="KW-0812">Transmembrane</keyword>
<keyword evidence="1" id="KW-0472">Membrane</keyword>
<evidence type="ECO:0000313" key="3">
    <source>
        <dbReference type="Proteomes" id="UP000030690"/>
    </source>
</evidence>
<gene>
    <name evidence="2" type="ORF">PFFVO_02309</name>
</gene>
<name>A0A024V717_PLAFA</name>
<dbReference type="Proteomes" id="UP000030690">
    <property type="component" value="Unassembled WGS sequence"/>
</dbReference>
<evidence type="ECO:0000256" key="1">
    <source>
        <dbReference type="SAM" id="Phobius"/>
    </source>
</evidence>
<keyword evidence="1" id="KW-1133">Transmembrane helix</keyword>
<evidence type="ECO:0000313" key="2">
    <source>
        <dbReference type="EMBL" id="ETW18808.1"/>
    </source>
</evidence>
<organism evidence="2 3">
    <name type="scientific">Plasmodium falciparum Vietnam Oak-Knoll</name>
    <name type="common">FVO</name>
    <dbReference type="NCBI Taxonomy" id="1036723"/>
    <lineage>
        <taxon>Eukaryota</taxon>
        <taxon>Sar</taxon>
        <taxon>Alveolata</taxon>
        <taxon>Apicomplexa</taxon>
        <taxon>Aconoidasida</taxon>
        <taxon>Haemosporida</taxon>
        <taxon>Plasmodiidae</taxon>
        <taxon>Plasmodium</taxon>
        <taxon>Plasmodium (Laverania)</taxon>
    </lineage>
</organism>
<reference evidence="2 3" key="1">
    <citation type="submission" date="2013-02" db="EMBL/GenBank/DDBJ databases">
        <title>The Genome Annotation of Plasmodium falciparum Vietnam Oak-Knoll (FVO).</title>
        <authorList>
            <consortium name="The Broad Institute Genome Sequencing Platform"/>
            <consortium name="The Broad Institute Genome Sequencing Center for Infectious Disease"/>
            <person name="Neafsey D."/>
            <person name="Hoffman S."/>
            <person name="Volkman S."/>
            <person name="Rosenthal P."/>
            <person name="Walker B."/>
            <person name="Young S.K."/>
            <person name="Zeng Q."/>
            <person name="Gargeya S."/>
            <person name="Fitzgerald M."/>
            <person name="Haas B."/>
            <person name="Abouelleil A."/>
            <person name="Allen A.W."/>
            <person name="Alvarado L."/>
            <person name="Arachchi H.M."/>
            <person name="Berlin A.M."/>
            <person name="Chapman S.B."/>
            <person name="Gainer-Dewar J."/>
            <person name="Goldberg J."/>
            <person name="Griggs A."/>
            <person name="Gujja S."/>
            <person name="Hansen M."/>
            <person name="Howarth C."/>
            <person name="Imamovic A."/>
            <person name="Ireland A."/>
            <person name="Larimer J."/>
            <person name="McCowan C."/>
            <person name="Murphy C."/>
            <person name="Pearson M."/>
            <person name="Poon T.W."/>
            <person name="Priest M."/>
            <person name="Roberts A."/>
            <person name="Saif S."/>
            <person name="Shea T."/>
            <person name="Sisk P."/>
            <person name="Sykes S."/>
            <person name="Wortman J."/>
            <person name="Nusbaum C."/>
            <person name="Birren B."/>
        </authorList>
    </citation>
    <scope>NUCLEOTIDE SEQUENCE [LARGE SCALE GENOMIC DNA]</scope>
    <source>
        <strain evidence="3">Vietnam Oak-Knoll (FVO)</strain>
    </source>
</reference>
<accession>A0A024V717</accession>
<feature type="transmembrane region" description="Helical" evidence="1">
    <location>
        <begin position="12"/>
        <end position="34"/>
    </location>
</feature>
<proteinExistence type="predicted"/>
<protein>
    <submittedName>
        <fullName evidence="2">Uncharacterized protein</fullName>
    </submittedName>
</protein>
<sequence length="66" mass="7876">MIIKRNNSIKMLHSIFSCISSIQILSFFVKHYIYSNISYIIFPNASLYTYENFPHNHISKMYIIIN</sequence>
<reference evidence="2 3" key="2">
    <citation type="submission" date="2013-02" db="EMBL/GenBank/DDBJ databases">
        <title>The Genome Sequence of Plasmodium falciparum Vietnam Oak-Knoll (FVO).</title>
        <authorList>
            <consortium name="The Broad Institute Genome Sequencing Platform"/>
            <consortium name="The Broad Institute Genome Sequencing Center for Infectious Disease"/>
            <person name="Neafsey D."/>
            <person name="Cheeseman I."/>
            <person name="Volkman S."/>
            <person name="Adams J."/>
            <person name="Walker B."/>
            <person name="Young S.K."/>
            <person name="Zeng Q."/>
            <person name="Gargeya S."/>
            <person name="Fitzgerald M."/>
            <person name="Haas B."/>
            <person name="Abouelleil A."/>
            <person name="Alvarado L."/>
            <person name="Arachchi H.M."/>
            <person name="Berlin A.M."/>
            <person name="Chapman S.B."/>
            <person name="Dewar J."/>
            <person name="Goldberg J."/>
            <person name="Griggs A."/>
            <person name="Gujja S."/>
            <person name="Hansen M."/>
            <person name="Howarth C."/>
            <person name="Imamovic A."/>
            <person name="Larimer J."/>
            <person name="McCowan C."/>
            <person name="Murphy C."/>
            <person name="Neiman D."/>
            <person name="Pearson M."/>
            <person name="Priest M."/>
            <person name="Roberts A."/>
            <person name="Saif S."/>
            <person name="Shea T."/>
            <person name="Sisk P."/>
            <person name="Sykes S."/>
            <person name="Wortman J."/>
            <person name="Nusbaum C."/>
            <person name="Birren B."/>
        </authorList>
    </citation>
    <scope>NUCLEOTIDE SEQUENCE [LARGE SCALE GENOMIC DNA]</scope>
    <source>
        <strain evidence="3">Vietnam Oak-Knoll (FVO)</strain>
    </source>
</reference>